<dbReference type="InterPro" id="IPR002686">
    <property type="entry name" value="Transposase_17"/>
</dbReference>
<protein>
    <submittedName>
        <fullName evidence="2">Transposase</fullName>
    </submittedName>
</protein>
<accession>A0A8J6T8V6</accession>
<dbReference type="SUPFAM" id="SSF143422">
    <property type="entry name" value="Transposase IS200-like"/>
    <property type="match status" value="1"/>
</dbReference>
<gene>
    <name evidence="2" type="ORF">H8E19_15805</name>
</gene>
<dbReference type="PANTHER" id="PTHR34322:SF2">
    <property type="entry name" value="TRANSPOSASE IS200-LIKE DOMAIN-CONTAINING PROTEIN"/>
    <property type="match status" value="1"/>
</dbReference>
<sequence length="263" mass="31020">MARANRHYIPGYVWHITHRCHKKEFLLKFGRDRRLWIKWLFEAKKRHGLSILNYMVTSNHIHLMASDNGERDTIPNSIQLIAGRTGQEYNQRKGRRGAFWEDRYHATAVAFDDHLFKCMVYMDMNMVRAGVVKHPAEWPLCGYVEIQNPRQRYSLIDFKRLIPLLQMKDMGELQQSCRKRVEEDLATRNRSRDSKWTESIAVGNKVFIEATLRRLGIKAKGRKIVRSKKSYELREPAVPYGANFTSKNGLLRSQNTYYWDDIG</sequence>
<dbReference type="GO" id="GO:0003677">
    <property type="term" value="F:DNA binding"/>
    <property type="evidence" value="ECO:0007669"/>
    <property type="project" value="InterPro"/>
</dbReference>
<dbReference type="PANTHER" id="PTHR34322">
    <property type="entry name" value="TRANSPOSASE, Y1_TNP DOMAIN-CONTAINING"/>
    <property type="match status" value="1"/>
</dbReference>
<evidence type="ECO:0000259" key="1">
    <source>
        <dbReference type="SMART" id="SM01321"/>
    </source>
</evidence>
<organism evidence="2 3">
    <name type="scientific">Candidatus Desulfacyla euxinica</name>
    <dbReference type="NCBI Taxonomy" id="2841693"/>
    <lineage>
        <taxon>Bacteria</taxon>
        <taxon>Deltaproteobacteria</taxon>
        <taxon>Candidatus Desulfacyla</taxon>
    </lineage>
</organism>
<evidence type="ECO:0000313" key="3">
    <source>
        <dbReference type="Proteomes" id="UP000650524"/>
    </source>
</evidence>
<dbReference type="Proteomes" id="UP000650524">
    <property type="component" value="Unassembled WGS sequence"/>
</dbReference>
<dbReference type="SMART" id="SM01321">
    <property type="entry name" value="Y1_Tnp"/>
    <property type="match status" value="1"/>
</dbReference>
<dbReference type="GO" id="GO:0004803">
    <property type="term" value="F:transposase activity"/>
    <property type="evidence" value="ECO:0007669"/>
    <property type="project" value="InterPro"/>
</dbReference>
<dbReference type="Gene3D" id="3.30.70.1290">
    <property type="entry name" value="Transposase IS200-like"/>
    <property type="match status" value="1"/>
</dbReference>
<reference evidence="2 3" key="1">
    <citation type="submission" date="2020-08" db="EMBL/GenBank/DDBJ databases">
        <title>Bridging the membrane lipid divide: bacteria of the FCB group superphylum have the potential to synthesize archaeal ether lipids.</title>
        <authorList>
            <person name="Villanueva L."/>
            <person name="Von Meijenfeldt F.A.B."/>
            <person name="Westbye A.B."/>
            <person name="Yadav S."/>
            <person name="Hopmans E.C."/>
            <person name="Dutilh B.E."/>
            <person name="Sinninghe Damste J.S."/>
        </authorList>
    </citation>
    <scope>NUCLEOTIDE SEQUENCE [LARGE SCALE GENOMIC DNA]</scope>
    <source>
        <strain evidence="2">NIOZ-UU27</strain>
    </source>
</reference>
<dbReference type="EMBL" id="JACNJD010000321">
    <property type="protein sequence ID" value="MBC8178869.1"/>
    <property type="molecule type" value="Genomic_DNA"/>
</dbReference>
<dbReference type="AlphaFoldDB" id="A0A8J6T8V6"/>
<dbReference type="Pfam" id="PF01797">
    <property type="entry name" value="Y1_Tnp"/>
    <property type="match status" value="1"/>
</dbReference>
<proteinExistence type="predicted"/>
<name>A0A8J6T8V6_9DELT</name>
<dbReference type="InterPro" id="IPR036515">
    <property type="entry name" value="Transposase_17_sf"/>
</dbReference>
<feature type="domain" description="Transposase IS200-like" evidence="1">
    <location>
        <begin position="9"/>
        <end position="125"/>
    </location>
</feature>
<dbReference type="GO" id="GO:0006313">
    <property type="term" value="P:DNA transposition"/>
    <property type="evidence" value="ECO:0007669"/>
    <property type="project" value="InterPro"/>
</dbReference>
<evidence type="ECO:0000313" key="2">
    <source>
        <dbReference type="EMBL" id="MBC8178869.1"/>
    </source>
</evidence>
<comment type="caution">
    <text evidence="2">The sequence shown here is derived from an EMBL/GenBank/DDBJ whole genome shotgun (WGS) entry which is preliminary data.</text>
</comment>